<name>A0A8S3X8R2_PARAO</name>
<comment type="subcellular location">
    <subcellularLocation>
        <location evidence="1">Nucleus</location>
    </subcellularLocation>
</comment>
<dbReference type="InterPro" id="IPR052035">
    <property type="entry name" value="ZnF_BED_domain_contain"/>
</dbReference>
<feature type="compositionally biased region" description="Low complexity" evidence="6">
    <location>
        <begin position="50"/>
        <end position="66"/>
    </location>
</feature>
<dbReference type="Pfam" id="PF04937">
    <property type="entry name" value="DUF659"/>
    <property type="match status" value="1"/>
</dbReference>
<keyword evidence="2" id="KW-0479">Metal-binding</keyword>
<organism evidence="8 9">
    <name type="scientific">Parnassius apollo</name>
    <name type="common">Apollo butterfly</name>
    <name type="synonym">Papilio apollo</name>
    <dbReference type="NCBI Taxonomy" id="110799"/>
    <lineage>
        <taxon>Eukaryota</taxon>
        <taxon>Metazoa</taxon>
        <taxon>Ecdysozoa</taxon>
        <taxon>Arthropoda</taxon>
        <taxon>Hexapoda</taxon>
        <taxon>Insecta</taxon>
        <taxon>Pterygota</taxon>
        <taxon>Neoptera</taxon>
        <taxon>Endopterygota</taxon>
        <taxon>Lepidoptera</taxon>
        <taxon>Glossata</taxon>
        <taxon>Ditrysia</taxon>
        <taxon>Papilionoidea</taxon>
        <taxon>Papilionidae</taxon>
        <taxon>Parnassiinae</taxon>
        <taxon>Parnassini</taxon>
        <taxon>Parnassius</taxon>
        <taxon>Parnassius</taxon>
    </lineage>
</organism>
<feature type="domain" description="DUF659" evidence="7">
    <location>
        <begin position="146"/>
        <end position="296"/>
    </location>
</feature>
<evidence type="ECO:0000256" key="5">
    <source>
        <dbReference type="ARBA" id="ARBA00023242"/>
    </source>
</evidence>
<dbReference type="GO" id="GO:0005634">
    <property type="term" value="C:nucleus"/>
    <property type="evidence" value="ECO:0007669"/>
    <property type="project" value="UniProtKB-SubCell"/>
</dbReference>
<evidence type="ECO:0000256" key="2">
    <source>
        <dbReference type="ARBA" id="ARBA00022723"/>
    </source>
</evidence>
<proteinExistence type="predicted"/>
<reference evidence="8" key="1">
    <citation type="submission" date="2021-04" db="EMBL/GenBank/DDBJ databases">
        <authorList>
            <person name="Tunstrom K."/>
        </authorList>
    </citation>
    <scope>NUCLEOTIDE SEQUENCE</scope>
</reference>
<evidence type="ECO:0000313" key="9">
    <source>
        <dbReference type="Proteomes" id="UP000691718"/>
    </source>
</evidence>
<dbReference type="PANTHER" id="PTHR46481:SF10">
    <property type="entry name" value="ZINC FINGER BED DOMAIN-CONTAINING PROTEIN 39"/>
    <property type="match status" value="1"/>
</dbReference>
<keyword evidence="3" id="KW-0863">Zinc-finger</keyword>
<feature type="region of interest" description="Disordered" evidence="6">
    <location>
        <begin position="49"/>
        <end position="73"/>
    </location>
</feature>
<dbReference type="PANTHER" id="PTHR46481">
    <property type="entry name" value="ZINC FINGER BED DOMAIN-CONTAINING PROTEIN 4"/>
    <property type="match status" value="1"/>
</dbReference>
<keyword evidence="5" id="KW-0539">Nucleus</keyword>
<evidence type="ECO:0000259" key="7">
    <source>
        <dbReference type="Pfam" id="PF04937"/>
    </source>
</evidence>
<dbReference type="InterPro" id="IPR007021">
    <property type="entry name" value="DUF659"/>
</dbReference>
<dbReference type="EMBL" id="CAJQZP010000991">
    <property type="protein sequence ID" value="CAG5007537.1"/>
    <property type="molecule type" value="Genomic_DNA"/>
</dbReference>
<protein>
    <submittedName>
        <fullName evidence="8">(apollo) hypothetical protein</fullName>
    </submittedName>
</protein>
<evidence type="ECO:0000256" key="4">
    <source>
        <dbReference type="ARBA" id="ARBA00022833"/>
    </source>
</evidence>
<keyword evidence="4" id="KW-0862">Zinc</keyword>
<dbReference type="GO" id="GO:0008270">
    <property type="term" value="F:zinc ion binding"/>
    <property type="evidence" value="ECO:0007669"/>
    <property type="project" value="UniProtKB-KW"/>
</dbReference>
<evidence type="ECO:0000256" key="3">
    <source>
        <dbReference type="ARBA" id="ARBA00022771"/>
    </source>
</evidence>
<evidence type="ECO:0000313" key="8">
    <source>
        <dbReference type="EMBL" id="CAG5007537.1"/>
    </source>
</evidence>
<dbReference type="AlphaFoldDB" id="A0A8S3X8R2"/>
<gene>
    <name evidence="8" type="ORF">PAPOLLO_LOCUS14940</name>
</gene>
<dbReference type="OrthoDB" id="2438421at2759"/>
<comment type="caution">
    <text evidence="8">The sequence shown here is derived from an EMBL/GenBank/DDBJ whole genome shotgun (WGS) entry which is preliminary data.</text>
</comment>
<keyword evidence="9" id="KW-1185">Reference proteome</keyword>
<sequence length="510" mass="57210">MIAAYIEIAPFQSSPSEKKSITQPVLESAASSCNETPCIGIVNELKSVQSDSETVIPSTSSSQSTSKPLDRALDSDSEVIPIKRQKSIKTSFQEISSYSESGMKTRKLNNCLLYMICKDHQPFSIVENEGFKNLMKAVAPQYKIPSRTSLRQWLDNKYEVVSETFKKKLSSIEDLTLTTDIWSDTLNMKSFIGVTVHFGIEIELISVTRGVYELDERHTSQYISEMLLKTCAEWGIKKDNVTAVVTDNAANMVKAAELTFGKKKHIPCLGHTLNLVAEGTMAYTEWQKIVTKIKAIVTWFKQSCVASDELRKATSTETKLIQSVPTRWNSTYYMVQRFLELRSVINDILFRHATAPPMLSSSEISIASSVLLILRPLEVATKEISADKYFTTSKIIPLVHCIFSKITSAGVAGEPVAREVQKLALQEITKRMGSIEHVTPLAIANILDPRFKKLHFNDAIACSNAVSKIKDLMKVHLCQIEEIESDSDKCDKSEETFSLWSDHYKLVHRN</sequence>
<evidence type="ECO:0000256" key="6">
    <source>
        <dbReference type="SAM" id="MobiDB-lite"/>
    </source>
</evidence>
<accession>A0A8S3X8R2</accession>
<dbReference type="Proteomes" id="UP000691718">
    <property type="component" value="Unassembled WGS sequence"/>
</dbReference>
<evidence type="ECO:0000256" key="1">
    <source>
        <dbReference type="ARBA" id="ARBA00004123"/>
    </source>
</evidence>